<feature type="transmembrane region" description="Helical" evidence="10">
    <location>
        <begin position="323"/>
        <end position="343"/>
    </location>
</feature>
<dbReference type="PROSITE" id="PS50050">
    <property type="entry name" value="TNFR_NGFR_2"/>
    <property type="match status" value="1"/>
</dbReference>
<feature type="repeat" description="TNFR-Cys" evidence="8">
    <location>
        <begin position="76"/>
        <end position="114"/>
    </location>
</feature>
<evidence type="ECO:0000256" key="8">
    <source>
        <dbReference type="PROSITE-ProRule" id="PRU00206"/>
    </source>
</evidence>
<dbReference type="Gene3D" id="2.10.50.10">
    <property type="entry name" value="Tumor Necrosis Factor Receptor, subunit A, domain 2"/>
    <property type="match status" value="3"/>
</dbReference>
<keyword evidence="10" id="KW-0472">Membrane</keyword>
<accession>A0ABM0M8C5</accession>
<dbReference type="GeneID" id="100376163"/>
<dbReference type="PROSITE" id="PS00652">
    <property type="entry name" value="TNFR_NGFR_1"/>
    <property type="match status" value="1"/>
</dbReference>
<feature type="chain" id="PRO_5046530797" evidence="11">
    <location>
        <begin position="25"/>
        <end position="388"/>
    </location>
</feature>
<keyword evidence="10" id="KW-1133">Transmembrane helix</keyword>
<evidence type="ECO:0000256" key="1">
    <source>
        <dbReference type="ARBA" id="ARBA00004613"/>
    </source>
</evidence>
<evidence type="ECO:0000256" key="11">
    <source>
        <dbReference type="SAM" id="SignalP"/>
    </source>
</evidence>
<evidence type="ECO:0000256" key="6">
    <source>
        <dbReference type="ARBA" id="ARBA00023157"/>
    </source>
</evidence>
<keyword evidence="7" id="KW-0325">Glycoprotein</keyword>
<keyword evidence="4 11" id="KW-0732">Signal</keyword>
<feature type="compositionally biased region" description="Polar residues" evidence="9">
    <location>
        <begin position="378"/>
        <end position="388"/>
    </location>
</feature>
<keyword evidence="2" id="KW-0964">Secreted</keyword>
<sequence length="388" mass="43679">MSSLCDMLSFLASLMVLCCCLVTGNNLENVRSFDVHQTYRYQDPSTGHHRRCVKCPPGYYVQEPCFLNTNDTTCAKCPTESFMPHSSGLDKCFKCTECPDEMSAMCTATDDTQCKACQDGYYWHVHYCKQHKKCPPGRGVKQRGSRLLNTVCERCKEGTYSEELSAIQTCKLLTNCHEKGLTTLQLGSRFKDTVCVTDVTTPKSHVLPPKVNTLMYAALQNQVKTTTVKSVTAMNEIMKTKSKSESLFDANLLNGELKDYFEEDLPLDEETNRHHRDSVTTNEKDPAERPHEPRNSHDETLFNVQEIPQSIGHENTTSSGSGLAAAILGAGCLFMLVLIVVLYQRKKQVEERQRLKQKRNEIPQWQKLNKEGAGEALLSSTTEHNVQS</sequence>
<evidence type="ECO:0000256" key="10">
    <source>
        <dbReference type="SAM" id="Phobius"/>
    </source>
</evidence>
<organism evidence="13 14">
    <name type="scientific">Saccoglossus kowalevskii</name>
    <name type="common">Acorn worm</name>
    <dbReference type="NCBI Taxonomy" id="10224"/>
    <lineage>
        <taxon>Eukaryota</taxon>
        <taxon>Metazoa</taxon>
        <taxon>Hemichordata</taxon>
        <taxon>Enteropneusta</taxon>
        <taxon>Harrimaniidae</taxon>
        <taxon>Saccoglossus</taxon>
    </lineage>
</organism>
<proteinExistence type="predicted"/>
<dbReference type="SUPFAM" id="SSF57586">
    <property type="entry name" value="TNF receptor-like"/>
    <property type="match status" value="2"/>
</dbReference>
<evidence type="ECO:0000256" key="9">
    <source>
        <dbReference type="SAM" id="MobiDB-lite"/>
    </source>
</evidence>
<evidence type="ECO:0000259" key="12">
    <source>
        <dbReference type="PROSITE" id="PS50050"/>
    </source>
</evidence>
<dbReference type="SMART" id="SM00208">
    <property type="entry name" value="TNFR"/>
    <property type="match status" value="4"/>
</dbReference>
<dbReference type="PANTHER" id="PTHR23097:SF181">
    <property type="entry name" value="CASPASE-8-LIKE"/>
    <property type="match status" value="1"/>
</dbReference>
<evidence type="ECO:0000313" key="14">
    <source>
        <dbReference type="RefSeq" id="XP_006816266.1"/>
    </source>
</evidence>
<keyword evidence="5" id="KW-0677">Repeat</keyword>
<keyword evidence="10" id="KW-0812">Transmembrane</keyword>
<dbReference type="InterPro" id="IPR001368">
    <property type="entry name" value="TNFR/NGFR_Cys_rich_reg"/>
</dbReference>
<keyword evidence="13" id="KW-1185">Reference proteome</keyword>
<dbReference type="RefSeq" id="XP_006816266.1">
    <property type="nucleotide sequence ID" value="XM_006816203.1"/>
</dbReference>
<dbReference type="InterPro" id="IPR052459">
    <property type="entry name" value="TNFRSF_decoy_receptor"/>
</dbReference>
<evidence type="ECO:0000256" key="7">
    <source>
        <dbReference type="ARBA" id="ARBA00023180"/>
    </source>
</evidence>
<evidence type="ECO:0000256" key="4">
    <source>
        <dbReference type="ARBA" id="ARBA00022729"/>
    </source>
</evidence>
<feature type="compositionally biased region" description="Basic and acidic residues" evidence="9">
    <location>
        <begin position="282"/>
        <end position="300"/>
    </location>
</feature>
<feature type="domain" description="TNFR-Cys" evidence="12">
    <location>
        <begin position="76"/>
        <end position="114"/>
    </location>
</feature>
<evidence type="ECO:0000313" key="13">
    <source>
        <dbReference type="Proteomes" id="UP000694865"/>
    </source>
</evidence>
<reference evidence="14" key="1">
    <citation type="submission" date="2025-08" db="UniProtKB">
        <authorList>
            <consortium name="RefSeq"/>
        </authorList>
    </citation>
    <scope>IDENTIFICATION</scope>
    <source>
        <tissue evidence="14">Testes</tissue>
    </source>
</reference>
<keyword evidence="6 8" id="KW-1015">Disulfide bond</keyword>
<gene>
    <name evidence="14" type="primary">LOC100376163</name>
</gene>
<name>A0ABM0M8C5_SACKO</name>
<protein>
    <submittedName>
        <fullName evidence="14">Tumor necrosis factor receptor superfamily member 21-like</fullName>
    </submittedName>
</protein>
<evidence type="ECO:0000256" key="3">
    <source>
        <dbReference type="ARBA" id="ARBA00022703"/>
    </source>
</evidence>
<dbReference type="Proteomes" id="UP000694865">
    <property type="component" value="Unplaced"/>
</dbReference>
<keyword evidence="3" id="KW-0053">Apoptosis</keyword>
<feature type="region of interest" description="Disordered" evidence="9">
    <location>
        <begin position="267"/>
        <end position="301"/>
    </location>
</feature>
<evidence type="ECO:0000256" key="2">
    <source>
        <dbReference type="ARBA" id="ARBA00022525"/>
    </source>
</evidence>
<feature type="disulfide bond" evidence="8">
    <location>
        <begin position="77"/>
        <end position="92"/>
    </location>
</feature>
<feature type="region of interest" description="Disordered" evidence="9">
    <location>
        <begin position="366"/>
        <end position="388"/>
    </location>
</feature>
<comment type="subcellular location">
    <subcellularLocation>
        <location evidence="1">Secreted</location>
    </subcellularLocation>
</comment>
<comment type="caution">
    <text evidence="8">Lacks conserved residue(s) required for the propagation of feature annotation.</text>
</comment>
<evidence type="ECO:0000256" key="5">
    <source>
        <dbReference type="ARBA" id="ARBA00022737"/>
    </source>
</evidence>
<feature type="signal peptide" evidence="11">
    <location>
        <begin position="1"/>
        <end position="24"/>
    </location>
</feature>
<dbReference type="PANTHER" id="PTHR23097">
    <property type="entry name" value="TUMOR NECROSIS FACTOR RECEPTOR SUPERFAMILY MEMBER"/>
    <property type="match status" value="1"/>
</dbReference>
<dbReference type="Pfam" id="PF00020">
    <property type="entry name" value="TNFR_c6"/>
    <property type="match status" value="3"/>
</dbReference>